<keyword evidence="3" id="KW-1185">Reference proteome</keyword>
<sequence>MDILFKKPEIEDQPLIEPYFHAVKELGCEMTFSSLFLWSGHYRVQFAVVDDMLVLRAGEAPDFSFAYPIGTHDPKPVIETLRNYCREHGFVFRMHGLTNDKRADLEQAFPGEFEFVSDRDSADYIYLSEDLISLKGKKYHGKRNHINRFKEENNWSYEPITRENMDECVELALEWCRQNGCADDGRLAEICVIKNSFRYFEQLKLVGGILRVDGKVVAFTIGEAVNEDVFVVHIEKAYAEINGAYPAINQEFVKHEASQYRYINREEDLGMEGLRKAKMSYRPVILLERYLVTEKES</sequence>
<reference evidence="2" key="1">
    <citation type="submission" date="2020-08" db="EMBL/GenBank/DDBJ databases">
        <title>Genome public.</title>
        <authorList>
            <person name="Liu C."/>
            <person name="Sun Q."/>
        </authorList>
    </citation>
    <scope>NUCLEOTIDE SEQUENCE</scope>
    <source>
        <strain evidence="2">NSJ-15</strain>
    </source>
</reference>
<dbReference type="Gene3D" id="3.40.630.30">
    <property type="match status" value="1"/>
</dbReference>
<proteinExistence type="predicted"/>
<evidence type="ECO:0000313" key="3">
    <source>
        <dbReference type="Proteomes" id="UP000632659"/>
    </source>
</evidence>
<dbReference type="PANTHER" id="PTHR41373:SF1">
    <property type="entry name" value="PHOSPHATIDYLGLYCEROL LYSYLTRANSFERASE C-TERMINAL DOMAIN-CONTAINING PROTEIN"/>
    <property type="match status" value="1"/>
</dbReference>
<evidence type="ECO:0000313" key="2">
    <source>
        <dbReference type="EMBL" id="MBC8611799.1"/>
    </source>
</evidence>
<dbReference type="PANTHER" id="PTHR41373">
    <property type="entry name" value="DUF2156 DOMAIN-CONTAINING PROTEIN"/>
    <property type="match status" value="1"/>
</dbReference>
<dbReference type="InterPro" id="IPR016732">
    <property type="entry name" value="UCP018688"/>
</dbReference>
<dbReference type="RefSeq" id="WP_093989919.1">
    <property type="nucleotide sequence ID" value="NZ_FYDD01000004.1"/>
</dbReference>
<dbReference type="SUPFAM" id="SSF55729">
    <property type="entry name" value="Acyl-CoA N-acyltransferases (Nat)"/>
    <property type="match status" value="2"/>
</dbReference>
<dbReference type="PIRSF" id="PIRSF018688">
    <property type="entry name" value="UCP018688"/>
    <property type="match status" value="1"/>
</dbReference>
<dbReference type="InterPro" id="IPR024320">
    <property type="entry name" value="LPG_synthase_C"/>
</dbReference>
<dbReference type="Proteomes" id="UP000632659">
    <property type="component" value="Unassembled WGS sequence"/>
</dbReference>
<feature type="domain" description="Phosphatidylglycerol lysyltransferase C-terminal" evidence="1">
    <location>
        <begin position="23"/>
        <end position="292"/>
    </location>
</feature>
<accession>A0A8J6TR19</accession>
<gene>
    <name evidence="2" type="ORF">H8702_11925</name>
</gene>
<protein>
    <submittedName>
        <fullName evidence="2">DUF2156 domain-containing protein</fullName>
    </submittedName>
</protein>
<organism evidence="2 3">
    <name type="scientific">Massiliimalia timonensis</name>
    <dbReference type="NCBI Taxonomy" id="1987501"/>
    <lineage>
        <taxon>Bacteria</taxon>
        <taxon>Bacillati</taxon>
        <taxon>Bacillota</taxon>
        <taxon>Clostridia</taxon>
        <taxon>Eubacteriales</taxon>
        <taxon>Oscillospiraceae</taxon>
        <taxon>Massiliimalia</taxon>
    </lineage>
</organism>
<dbReference type="Pfam" id="PF09924">
    <property type="entry name" value="LPG_synthase_C"/>
    <property type="match status" value="1"/>
</dbReference>
<comment type="caution">
    <text evidence="2">The sequence shown here is derived from an EMBL/GenBank/DDBJ whole genome shotgun (WGS) entry which is preliminary data.</text>
</comment>
<dbReference type="AlphaFoldDB" id="A0A8J6TR19"/>
<dbReference type="OrthoDB" id="9765580at2"/>
<evidence type="ECO:0000259" key="1">
    <source>
        <dbReference type="Pfam" id="PF09924"/>
    </source>
</evidence>
<name>A0A8J6TR19_9FIRM</name>
<dbReference type="EMBL" id="JACRTL010000008">
    <property type="protein sequence ID" value="MBC8611799.1"/>
    <property type="molecule type" value="Genomic_DNA"/>
</dbReference>
<dbReference type="InterPro" id="IPR016181">
    <property type="entry name" value="Acyl_CoA_acyltransferase"/>
</dbReference>